<dbReference type="FunFam" id="1.10.287.130:FF:000038">
    <property type="entry name" value="Sensory transduction histidine kinase"/>
    <property type="match status" value="1"/>
</dbReference>
<dbReference type="Pfam" id="PF00072">
    <property type="entry name" value="Response_reg"/>
    <property type="match status" value="1"/>
</dbReference>
<dbReference type="InterPro" id="IPR036097">
    <property type="entry name" value="HisK_dim/P_sf"/>
</dbReference>
<dbReference type="InterPro" id="IPR036890">
    <property type="entry name" value="HATPase_C_sf"/>
</dbReference>
<dbReference type="PANTHER" id="PTHR45339">
    <property type="entry name" value="HYBRID SIGNAL TRANSDUCTION HISTIDINE KINASE J"/>
    <property type="match status" value="1"/>
</dbReference>
<dbReference type="RefSeq" id="WP_316437075.1">
    <property type="nucleotide sequence ID" value="NZ_CP053587.1"/>
</dbReference>
<dbReference type="CDD" id="cd12913">
    <property type="entry name" value="PDC1_MCP_like"/>
    <property type="match status" value="1"/>
</dbReference>
<dbReference type="GO" id="GO:0005524">
    <property type="term" value="F:ATP binding"/>
    <property type="evidence" value="ECO:0007669"/>
    <property type="project" value="UniProtKB-KW"/>
</dbReference>
<dbReference type="PROSITE" id="PS50110">
    <property type="entry name" value="RESPONSE_REGULATORY"/>
    <property type="match status" value="1"/>
</dbReference>
<keyword evidence="5" id="KW-1003">Cell membrane</keyword>
<dbReference type="SUPFAM" id="SSF55874">
    <property type="entry name" value="ATPase domain of HSP90 chaperone/DNA topoisomerase II/histidine kinase"/>
    <property type="match status" value="1"/>
</dbReference>
<evidence type="ECO:0000259" key="22">
    <source>
        <dbReference type="PROSITE" id="PS50110"/>
    </source>
</evidence>
<dbReference type="Gene3D" id="6.10.340.10">
    <property type="match status" value="1"/>
</dbReference>
<dbReference type="SMART" id="SM00388">
    <property type="entry name" value="HisKA"/>
    <property type="match status" value="1"/>
</dbReference>
<dbReference type="InterPro" id="IPR033479">
    <property type="entry name" value="dCache_1"/>
</dbReference>
<dbReference type="FunFam" id="3.30.565.10:FF:000010">
    <property type="entry name" value="Sensor histidine kinase RcsC"/>
    <property type="match status" value="1"/>
</dbReference>
<dbReference type="Gene3D" id="1.10.287.130">
    <property type="match status" value="1"/>
</dbReference>
<dbReference type="GO" id="GO:0005886">
    <property type="term" value="C:plasma membrane"/>
    <property type="evidence" value="ECO:0007669"/>
    <property type="project" value="UniProtKB-SubCell"/>
</dbReference>
<feature type="coiled-coil region" evidence="18">
    <location>
        <begin position="421"/>
        <end position="462"/>
    </location>
</feature>
<keyword evidence="7" id="KW-0808">Transferase</keyword>
<dbReference type="SMART" id="SM00448">
    <property type="entry name" value="REC"/>
    <property type="match status" value="1"/>
</dbReference>
<evidence type="ECO:0000256" key="14">
    <source>
        <dbReference type="ARBA" id="ARBA00023136"/>
    </source>
</evidence>
<evidence type="ECO:0000256" key="7">
    <source>
        <dbReference type="ARBA" id="ARBA00022679"/>
    </source>
</evidence>
<dbReference type="Gene3D" id="3.30.565.10">
    <property type="entry name" value="Histidine kinase-like ATPase, C-terminal domain"/>
    <property type="match status" value="1"/>
</dbReference>
<keyword evidence="8 20" id="KW-0812">Transmembrane</keyword>
<dbReference type="PROSITE" id="PS50109">
    <property type="entry name" value="HIS_KIN"/>
    <property type="match status" value="1"/>
</dbReference>
<keyword evidence="11" id="KW-0067">ATP-binding</keyword>
<dbReference type="Pfam" id="PF02518">
    <property type="entry name" value="HATPase_c"/>
    <property type="match status" value="1"/>
</dbReference>
<evidence type="ECO:0000256" key="19">
    <source>
        <dbReference type="SAM" id="MobiDB-lite"/>
    </source>
</evidence>
<feature type="transmembrane region" description="Helical" evidence="20">
    <location>
        <begin position="24"/>
        <end position="46"/>
    </location>
</feature>
<keyword evidence="15" id="KW-0131">Cell cycle</keyword>
<evidence type="ECO:0000256" key="8">
    <source>
        <dbReference type="ARBA" id="ARBA00022692"/>
    </source>
</evidence>
<evidence type="ECO:0000256" key="20">
    <source>
        <dbReference type="SAM" id="Phobius"/>
    </source>
</evidence>
<dbReference type="PRINTS" id="PR00344">
    <property type="entry name" value="BCTRLSENSOR"/>
</dbReference>
<evidence type="ECO:0000256" key="4">
    <source>
        <dbReference type="ARBA" id="ARBA00012438"/>
    </source>
</evidence>
<keyword evidence="10" id="KW-0418">Kinase</keyword>
<evidence type="ECO:0000259" key="23">
    <source>
        <dbReference type="PROSITE" id="PS50885"/>
    </source>
</evidence>
<evidence type="ECO:0000256" key="15">
    <source>
        <dbReference type="ARBA" id="ARBA00023306"/>
    </source>
</evidence>
<feature type="transmembrane region" description="Helical" evidence="20">
    <location>
        <begin position="357"/>
        <end position="379"/>
    </location>
</feature>
<evidence type="ECO:0000256" key="5">
    <source>
        <dbReference type="ARBA" id="ARBA00022475"/>
    </source>
</evidence>
<dbReference type="InterPro" id="IPR011006">
    <property type="entry name" value="CheY-like_superfamily"/>
</dbReference>
<evidence type="ECO:0000313" key="24">
    <source>
        <dbReference type="EMBL" id="WNZ27399.1"/>
    </source>
</evidence>
<keyword evidence="9" id="KW-0547">Nucleotide-binding</keyword>
<gene>
    <name evidence="24" type="ORF">HJG54_31440</name>
</gene>
<evidence type="ECO:0000256" key="18">
    <source>
        <dbReference type="SAM" id="Coils"/>
    </source>
</evidence>
<dbReference type="Gene3D" id="3.40.50.2300">
    <property type="match status" value="1"/>
</dbReference>
<dbReference type="SUPFAM" id="SSF52172">
    <property type="entry name" value="CheY-like"/>
    <property type="match status" value="1"/>
</dbReference>
<dbReference type="Gene3D" id="3.30.450.20">
    <property type="entry name" value="PAS domain"/>
    <property type="match status" value="1"/>
</dbReference>
<keyword evidence="6 17" id="KW-0597">Phosphoprotein</keyword>
<reference evidence="24" key="1">
    <citation type="submission" date="2020-05" db="EMBL/GenBank/DDBJ databases">
        <authorList>
            <person name="Zhu T."/>
            <person name="Keshari N."/>
            <person name="Lu X."/>
        </authorList>
    </citation>
    <scope>NUCLEOTIDE SEQUENCE</scope>
    <source>
        <strain evidence="24">NK1-12</strain>
    </source>
</reference>
<dbReference type="InterPro" id="IPR003660">
    <property type="entry name" value="HAMP_dom"/>
</dbReference>
<evidence type="ECO:0000256" key="17">
    <source>
        <dbReference type="PROSITE-ProRule" id="PRU00169"/>
    </source>
</evidence>
<dbReference type="InterPro" id="IPR003661">
    <property type="entry name" value="HisK_dim/P_dom"/>
</dbReference>
<dbReference type="SMART" id="SM00387">
    <property type="entry name" value="HATPase_c"/>
    <property type="match status" value="1"/>
</dbReference>
<dbReference type="CDD" id="cd16922">
    <property type="entry name" value="HATPase_EvgS-ArcB-TorS-like"/>
    <property type="match status" value="1"/>
</dbReference>
<evidence type="ECO:0000256" key="9">
    <source>
        <dbReference type="ARBA" id="ARBA00022741"/>
    </source>
</evidence>
<dbReference type="CDD" id="cd06225">
    <property type="entry name" value="HAMP"/>
    <property type="match status" value="1"/>
</dbReference>
<protein>
    <recommendedName>
        <fullName evidence="16">Circadian input-output histidine kinase CikA</fullName>
        <ecNumber evidence="4">2.7.13.3</ecNumber>
    </recommendedName>
</protein>
<dbReference type="GO" id="GO:0000155">
    <property type="term" value="F:phosphorelay sensor kinase activity"/>
    <property type="evidence" value="ECO:0007669"/>
    <property type="project" value="InterPro"/>
</dbReference>
<dbReference type="CDD" id="cd00082">
    <property type="entry name" value="HisKA"/>
    <property type="match status" value="1"/>
</dbReference>
<keyword evidence="13" id="KW-0902">Two-component regulatory system</keyword>
<feature type="domain" description="HAMP" evidence="23">
    <location>
        <begin position="377"/>
        <end position="429"/>
    </location>
</feature>
<keyword evidence="14 20" id="KW-0472">Membrane</keyword>
<dbReference type="InterPro" id="IPR004358">
    <property type="entry name" value="Sig_transdc_His_kin-like_C"/>
</dbReference>
<feature type="region of interest" description="Disordered" evidence="19">
    <location>
        <begin position="806"/>
        <end position="827"/>
    </location>
</feature>
<evidence type="ECO:0000256" key="16">
    <source>
        <dbReference type="ARBA" id="ARBA00074306"/>
    </source>
</evidence>
<dbReference type="SMART" id="SM00304">
    <property type="entry name" value="HAMP"/>
    <property type="match status" value="1"/>
</dbReference>
<accession>A0AA96WLC0</accession>
<proteinExistence type="inferred from homology"/>
<dbReference type="InterPro" id="IPR005467">
    <property type="entry name" value="His_kinase_dom"/>
</dbReference>
<evidence type="ECO:0000256" key="2">
    <source>
        <dbReference type="ARBA" id="ARBA00004651"/>
    </source>
</evidence>
<dbReference type="EMBL" id="CP053587">
    <property type="protein sequence ID" value="WNZ27399.1"/>
    <property type="molecule type" value="Genomic_DNA"/>
</dbReference>
<organism evidence="24">
    <name type="scientific">Leptolyngbya sp. NK1-12</name>
    <dbReference type="NCBI Taxonomy" id="2547451"/>
    <lineage>
        <taxon>Bacteria</taxon>
        <taxon>Bacillati</taxon>
        <taxon>Cyanobacteriota</taxon>
        <taxon>Cyanophyceae</taxon>
        <taxon>Leptolyngbyales</taxon>
        <taxon>Leptolyngbyaceae</taxon>
        <taxon>Leptolyngbya group</taxon>
        <taxon>Leptolyngbya</taxon>
    </lineage>
</organism>
<evidence type="ECO:0000256" key="12">
    <source>
        <dbReference type="ARBA" id="ARBA00022989"/>
    </source>
</evidence>
<feature type="modified residue" description="4-aspartylphosphate" evidence="17">
    <location>
        <position position="790"/>
    </location>
</feature>
<comment type="similarity">
    <text evidence="3">In the N-terminal section; belongs to the phytochrome family.</text>
</comment>
<sequence>MTKALDFPVGHPAAKSTHKLPLRWVLVVPFVLQIFATVGLTGWLALRNGREAVNTVAAQLRNEVATRVQERLQTGMEVPHLINQLNANALSLGQLDLSDLPSRERYFWRQIKTFPQVTHTFIGTAAGEYIGARRLPDGKHQIDVIYQPQPTGEVYYYPTDEQGRRKQPPQIGPELDTRVRPWYQGAIAAGKPVWSPIYVSADGGLALSAAEPVYDNQGKFQGVLGTAFLCGEQVNEFLRSFQVGKTGQVFIMERTGDLVSTSTADPAFIQTGNSTQRIPAIASQNLLTRQAAQALLNQFGDFRQINQSHQLDFEIDGARQFLQVTPLSDGRGLDWLIVVAVPESDFMAQINANTRTTILLCLTALGLAIGLGILTSRWISQPIRRLRESSRAIASGEFNQRVDGEGIDELAGLSQSFNQMAEQLQASFTALERTNAELENRVEQRTAELKTAKEAADAANQAKSEFLANMSHELRTPLNAILGFTQIMSRDPLLTTRQQENLHIISHSGEHLLEMINDVLEMSKIEARRITLNQNCFDLRSFLNTLKEMFRLRAESKHLQLIFESSSDLPLSVKADESKLRQVLINLLSNAIKFTETGHVIVRAAVNHSYKLGTASEVASSDFDSQQPINQKPDDIQPIIIHFEVEDTGPGIAADELEAIFEPFTQSETGRRSQQGTGLGLPISRQFVQLMGGKLTVTSTVNQGTRFQFDIQVQPTETAEQSAQSSLQRVIGLAADQPTYRILIVDDRWENRQVLIRLLTPIGFEVCEAENGQQALERWQQWQPHLIWMDMRMPVMNGYEATQQIRAREQGEDAAREPRRTRGENGGDGLAARVTKIIALTASTFEEDQMAVFKAGCDDFVRKPFRESTIFEKIATHLSVRYVYAASERVAAAEPTEPDSLPSLEAALALMPVDWVRTLRQTALQLDGKQILQLIEQIPATQTLLIHSLTDLVKNFRFDKITDYANEILQQEG</sequence>
<comment type="subcellular location">
    <subcellularLocation>
        <location evidence="2">Cell membrane</location>
        <topology evidence="2">Multi-pass membrane protein</topology>
    </subcellularLocation>
</comment>
<dbReference type="Pfam" id="PF02743">
    <property type="entry name" value="dCache_1"/>
    <property type="match status" value="1"/>
</dbReference>
<evidence type="ECO:0000256" key="10">
    <source>
        <dbReference type="ARBA" id="ARBA00022777"/>
    </source>
</evidence>
<feature type="domain" description="Histidine kinase" evidence="21">
    <location>
        <begin position="469"/>
        <end position="715"/>
    </location>
</feature>
<keyword evidence="12 20" id="KW-1133">Transmembrane helix</keyword>
<dbReference type="SUPFAM" id="SSF158472">
    <property type="entry name" value="HAMP domain-like"/>
    <property type="match status" value="1"/>
</dbReference>
<evidence type="ECO:0000256" key="13">
    <source>
        <dbReference type="ARBA" id="ARBA00023012"/>
    </source>
</evidence>
<feature type="compositionally biased region" description="Basic and acidic residues" evidence="19">
    <location>
        <begin position="806"/>
        <end position="825"/>
    </location>
</feature>
<name>A0AA96WLC0_9CYAN</name>
<dbReference type="InterPro" id="IPR001789">
    <property type="entry name" value="Sig_transdc_resp-reg_receiver"/>
</dbReference>
<feature type="domain" description="Response regulatory" evidence="22">
    <location>
        <begin position="741"/>
        <end position="878"/>
    </location>
</feature>
<evidence type="ECO:0000256" key="6">
    <source>
        <dbReference type="ARBA" id="ARBA00022553"/>
    </source>
</evidence>
<keyword evidence="18" id="KW-0175">Coiled coil</keyword>
<dbReference type="Pfam" id="PF00512">
    <property type="entry name" value="HisKA"/>
    <property type="match status" value="1"/>
</dbReference>
<dbReference type="EC" id="2.7.13.3" evidence="4"/>
<dbReference type="AlphaFoldDB" id="A0AA96WLC0"/>
<comment type="catalytic activity">
    <reaction evidence="1">
        <text>ATP + protein L-histidine = ADP + protein N-phospho-L-histidine.</text>
        <dbReference type="EC" id="2.7.13.3"/>
    </reaction>
</comment>
<dbReference type="Pfam" id="PF00672">
    <property type="entry name" value="HAMP"/>
    <property type="match status" value="1"/>
</dbReference>
<evidence type="ECO:0000256" key="1">
    <source>
        <dbReference type="ARBA" id="ARBA00000085"/>
    </source>
</evidence>
<dbReference type="PROSITE" id="PS50885">
    <property type="entry name" value="HAMP"/>
    <property type="match status" value="1"/>
</dbReference>
<dbReference type="InterPro" id="IPR003594">
    <property type="entry name" value="HATPase_dom"/>
</dbReference>
<dbReference type="CDD" id="cd17546">
    <property type="entry name" value="REC_hyHK_CKI1_RcsC-like"/>
    <property type="match status" value="1"/>
</dbReference>
<dbReference type="SUPFAM" id="SSF47384">
    <property type="entry name" value="Homodimeric domain of signal transducing histidine kinase"/>
    <property type="match status" value="1"/>
</dbReference>
<evidence type="ECO:0000256" key="11">
    <source>
        <dbReference type="ARBA" id="ARBA00022840"/>
    </source>
</evidence>
<dbReference type="PANTHER" id="PTHR45339:SF1">
    <property type="entry name" value="HYBRID SIGNAL TRANSDUCTION HISTIDINE KINASE J"/>
    <property type="match status" value="1"/>
</dbReference>
<evidence type="ECO:0000259" key="21">
    <source>
        <dbReference type="PROSITE" id="PS50109"/>
    </source>
</evidence>
<evidence type="ECO:0000256" key="3">
    <source>
        <dbReference type="ARBA" id="ARBA00006402"/>
    </source>
</evidence>